<sequence length="609" mass="65287">MTAAPHRLAIVAHRDPRGEVGARVDLLVEGLRTIVDRVVLVADALSAAGRERADALADRVVVAPAGSAIALLAAGLASVDDEVRQAASVLVTDTERYGPMPGVQPGLAARIAQRPRDAAAWTWARTAPRQALEPSPWIWAEPEVLAHQAWRTWWWSARDDDGRLGIHDLVEALRAGGVSVGALAAPADPRVERATLELSDGAAPFVERALLTGDPVELEEQALDPAGAWRMLRNGGYPMRVAAADLGRAAPPRRIATNAGAMRVLAGPGELFGTAPRVAVLAHIYYPDALADLQLHLQHLPPGWKLIVTTGSEASKAELERMIPVHFRSETPERVPEFEVRVVESNRGRDISAFLIGCADLLRPQPDGSYAFDVVLKVHSKRSPQDPYPRASRFQRHVLESLLGGSDAATALIQLFVDEPELGMAMPPQIHVGYPTLGRAWFGNRPLAEQLATRLGIDVPFDEGSPLAPFGSMFAARPEALRPLVDSLGWHDFPDESGYRDGGTAHAVERLFAYAAISEGYAVRTVTTPEIAAESHQMLEWKLQEILRDVPGTSRQQVQLAAAATRAAALPAAAIVRSGRAAAQGAGRLGGAAARGARAALARMRRGGR</sequence>
<dbReference type="InterPro" id="IPR007739">
    <property type="entry name" value="RgpF"/>
</dbReference>
<evidence type="ECO:0000313" key="1">
    <source>
        <dbReference type="EMBL" id="SDR81860.1"/>
    </source>
</evidence>
<dbReference type="STRING" id="684552.SAMN04489719_0868"/>
<evidence type="ECO:0000313" key="2">
    <source>
        <dbReference type="Proteomes" id="UP000199649"/>
    </source>
</evidence>
<protein>
    <submittedName>
        <fullName evidence="1">Rhamnan synthesis protein F</fullName>
    </submittedName>
</protein>
<name>A0A1H1M5D6_9MICO</name>
<organism evidence="1 2">
    <name type="scientific">Agrococcus carbonis</name>
    <dbReference type="NCBI Taxonomy" id="684552"/>
    <lineage>
        <taxon>Bacteria</taxon>
        <taxon>Bacillati</taxon>
        <taxon>Actinomycetota</taxon>
        <taxon>Actinomycetes</taxon>
        <taxon>Micrococcales</taxon>
        <taxon>Microbacteriaceae</taxon>
        <taxon>Agrococcus</taxon>
    </lineage>
</organism>
<accession>A0A1H1M5D6</accession>
<dbReference type="AlphaFoldDB" id="A0A1H1M5D6"/>
<dbReference type="Pfam" id="PF05045">
    <property type="entry name" value="RgpF"/>
    <property type="match status" value="1"/>
</dbReference>
<dbReference type="RefSeq" id="WP_092665881.1">
    <property type="nucleotide sequence ID" value="NZ_LT629734.1"/>
</dbReference>
<dbReference type="EMBL" id="LT629734">
    <property type="protein sequence ID" value="SDR81860.1"/>
    <property type="molecule type" value="Genomic_DNA"/>
</dbReference>
<dbReference type="OrthoDB" id="9815339at2"/>
<dbReference type="Proteomes" id="UP000199649">
    <property type="component" value="Chromosome I"/>
</dbReference>
<reference evidence="2" key="1">
    <citation type="submission" date="2016-10" db="EMBL/GenBank/DDBJ databases">
        <authorList>
            <person name="Varghese N."/>
            <person name="Submissions S."/>
        </authorList>
    </citation>
    <scope>NUCLEOTIDE SEQUENCE [LARGE SCALE GENOMIC DNA]</scope>
    <source>
        <strain evidence="2">DSM 22965</strain>
    </source>
</reference>
<gene>
    <name evidence="1" type="ORF">SAMN04489719_0868</name>
</gene>
<keyword evidence="2" id="KW-1185">Reference proteome</keyword>
<proteinExistence type="predicted"/>